<evidence type="ECO:0000256" key="1">
    <source>
        <dbReference type="SAM" id="SignalP"/>
    </source>
</evidence>
<dbReference type="EMBL" id="QICL01000015">
    <property type="protein sequence ID" value="PXV63171.1"/>
    <property type="molecule type" value="Genomic_DNA"/>
</dbReference>
<protein>
    <recommendedName>
        <fullName evidence="4">GLPGLI family protein</fullName>
    </recommendedName>
</protein>
<keyword evidence="3" id="KW-1185">Reference proteome</keyword>
<feature type="chain" id="PRO_5016048977" description="GLPGLI family protein" evidence="1">
    <location>
        <begin position="22"/>
        <end position="268"/>
    </location>
</feature>
<accession>A0A2V3PPE6</accession>
<evidence type="ECO:0000313" key="3">
    <source>
        <dbReference type="Proteomes" id="UP000247973"/>
    </source>
</evidence>
<dbReference type="OrthoDB" id="995584at2"/>
<gene>
    <name evidence="2" type="ORF">CLV62_11553</name>
</gene>
<name>A0A2V3PPE6_9BACT</name>
<feature type="signal peptide" evidence="1">
    <location>
        <begin position="1"/>
        <end position="21"/>
    </location>
</feature>
<evidence type="ECO:0000313" key="2">
    <source>
        <dbReference type="EMBL" id="PXV63171.1"/>
    </source>
</evidence>
<keyword evidence="1" id="KW-0732">Signal</keyword>
<proteinExistence type="predicted"/>
<dbReference type="Proteomes" id="UP000247973">
    <property type="component" value="Unassembled WGS sequence"/>
</dbReference>
<organism evidence="2 3">
    <name type="scientific">Dysgonomonas alginatilytica</name>
    <dbReference type="NCBI Taxonomy" id="1605892"/>
    <lineage>
        <taxon>Bacteria</taxon>
        <taxon>Pseudomonadati</taxon>
        <taxon>Bacteroidota</taxon>
        <taxon>Bacteroidia</taxon>
        <taxon>Bacteroidales</taxon>
        <taxon>Dysgonomonadaceae</taxon>
        <taxon>Dysgonomonas</taxon>
    </lineage>
</organism>
<dbReference type="AlphaFoldDB" id="A0A2V3PPE6"/>
<reference evidence="2 3" key="1">
    <citation type="submission" date="2018-03" db="EMBL/GenBank/DDBJ databases">
        <title>Genomic Encyclopedia of Archaeal and Bacterial Type Strains, Phase II (KMG-II): from individual species to whole genera.</title>
        <authorList>
            <person name="Goeker M."/>
        </authorList>
    </citation>
    <scope>NUCLEOTIDE SEQUENCE [LARGE SCALE GENOMIC DNA]</scope>
    <source>
        <strain evidence="2 3">DSM 100214</strain>
    </source>
</reference>
<comment type="caution">
    <text evidence="2">The sequence shown here is derived from an EMBL/GenBank/DDBJ whole genome shotgun (WGS) entry which is preliminary data.</text>
</comment>
<sequence>MRSLYFLSALILLGILYPAQHVGGTDINDKTLKSNSIYSVYELSPKTTAIVINHAETDSATVFDKIFDRIEEQDSIKANWFYTQFDEAVPVKGVQIVDSTGVYSLLYNERVEKEMKPLLDKDFYIYGTKGFEIQKPQKVVLGLDECKTNIFAFTIDRFDSNKNGKPIFASDKKINLVFGTNYKQIEAKINDHYSNIQSDYADNIPTKVYANIDNLYFVYTDDFKWRDTFSFETTECFFPSRAIFRLEKDGTVTPIWEDGLDLFGIPCD</sequence>
<evidence type="ECO:0008006" key="4">
    <source>
        <dbReference type="Google" id="ProtNLM"/>
    </source>
</evidence>
<dbReference type="RefSeq" id="WP_110311084.1">
    <property type="nucleotide sequence ID" value="NZ_QICL01000015.1"/>
</dbReference>